<proteinExistence type="predicted"/>
<protein>
    <submittedName>
        <fullName evidence="3">Uncharacterized protein</fullName>
    </submittedName>
</protein>
<dbReference type="PANTHER" id="PTHR39472:SF1">
    <property type="entry name" value="EXPRESSED PROTEIN"/>
    <property type="match status" value="1"/>
</dbReference>
<dbReference type="PANTHER" id="PTHR39472">
    <property type="entry name" value="EXPRESSED PROTEIN"/>
    <property type="match status" value="1"/>
</dbReference>
<keyword evidence="4" id="KW-1185">Reference proteome</keyword>
<evidence type="ECO:0000256" key="1">
    <source>
        <dbReference type="SAM" id="Coils"/>
    </source>
</evidence>
<dbReference type="EMBL" id="CAWUOM010000091">
    <property type="protein sequence ID" value="CAK7271598.1"/>
    <property type="molecule type" value="Genomic_DNA"/>
</dbReference>
<gene>
    <name evidence="3" type="ORF">SEPCBS57363_004704</name>
</gene>
<feature type="region of interest" description="Disordered" evidence="2">
    <location>
        <begin position="360"/>
        <end position="451"/>
    </location>
</feature>
<keyword evidence="1" id="KW-0175">Coiled coil</keyword>
<feature type="coiled-coil region" evidence="1">
    <location>
        <begin position="152"/>
        <end position="179"/>
    </location>
</feature>
<feature type="compositionally biased region" description="Low complexity" evidence="2">
    <location>
        <begin position="416"/>
        <end position="427"/>
    </location>
</feature>
<organism evidence="3 4">
    <name type="scientific">Sporothrix epigloea</name>
    <dbReference type="NCBI Taxonomy" id="1892477"/>
    <lineage>
        <taxon>Eukaryota</taxon>
        <taxon>Fungi</taxon>
        <taxon>Dikarya</taxon>
        <taxon>Ascomycota</taxon>
        <taxon>Pezizomycotina</taxon>
        <taxon>Sordariomycetes</taxon>
        <taxon>Sordariomycetidae</taxon>
        <taxon>Ophiostomatales</taxon>
        <taxon>Ophiostomataceae</taxon>
        <taxon>Sporothrix</taxon>
    </lineage>
</organism>
<feature type="compositionally biased region" description="Acidic residues" evidence="2">
    <location>
        <begin position="383"/>
        <end position="415"/>
    </location>
</feature>
<evidence type="ECO:0000256" key="2">
    <source>
        <dbReference type="SAM" id="MobiDB-lite"/>
    </source>
</evidence>
<accession>A0ABP0DTH1</accession>
<comment type="caution">
    <text evidence="3">The sequence shown here is derived from an EMBL/GenBank/DDBJ whole genome shotgun (WGS) entry which is preliminary data.</text>
</comment>
<feature type="coiled-coil region" evidence="1">
    <location>
        <begin position="248"/>
        <end position="287"/>
    </location>
</feature>
<evidence type="ECO:0000313" key="3">
    <source>
        <dbReference type="EMBL" id="CAK7271598.1"/>
    </source>
</evidence>
<evidence type="ECO:0000313" key="4">
    <source>
        <dbReference type="Proteomes" id="UP001642501"/>
    </source>
</evidence>
<reference evidence="3 4" key="1">
    <citation type="submission" date="2024-01" db="EMBL/GenBank/DDBJ databases">
        <authorList>
            <person name="Allen C."/>
            <person name="Tagirdzhanova G."/>
        </authorList>
    </citation>
    <scope>NUCLEOTIDE SEQUENCE [LARGE SCALE GENOMIC DNA]</scope>
    <source>
        <strain evidence="3 4">CBS 573.63</strain>
    </source>
</reference>
<dbReference type="Proteomes" id="UP001642501">
    <property type="component" value="Unassembled WGS sequence"/>
</dbReference>
<sequence length="451" mass="49186">MNGVGVGGTQGPGAGAMIGPGGAAASGFPTPAGYTAELSYIHTMVEELSRQLADNKRVLDNVVTGVGRVRNRARTLQLGNEELIEGASEDLQGQEANMDATISMLSEALDNAKHAKEANAALLGQYAQVLAGMLKQFHEYKQKHVADVSAWHHSYRHQLAEARAENSRLRDQIWQMQERAGRANASLRTFRANYDKDPARWDRRVAEKALRQELRFWKRMAMPSVADDDMAYWSDDDDLVDPAEKLRLDELDRKANEDQQRMLQLQQQRLQQQQQQLQYQQQQYEQHLGFADNTAMSSASQLLASSSGDIGDALEALDDGRLDRNEYDDGGIESSTIDSVSLGDAHPAAAALIESDSGAIGSRYETGRPALPGPGGGVSAEEGREEEDGENGEDEVDGDNDETDLDDNADPEEELPTQLPAVPQAPLLVPPPANGSRIDSSPPAERSVQPC</sequence>
<name>A0ABP0DTH1_9PEZI</name>